<proteinExistence type="predicted"/>
<name>A0A4Q7YUT5_9BACT</name>
<dbReference type="InterPro" id="IPR011042">
    <property type="entry name" value="6-blade_b-propeller_TolB-like"/>
</dbReference>
<feature type="region of interest" description="Disordered" evidence="5">
    <location>
        <begin position="201"/>
        <end position="220"/>
    </location>
</feature>
<keyword evidence="1 4" id="KW-0349">Heme</keyword>
<dbReference type="InterPro" id="IPR009056">
    <property type="entry name" value="Cyt_c-like_dom"/>
</dbReference>
<dbReference type="Pfam" id="PF13442">
    <property type="entry name" value="Cytochrome_CBB3"/>
    <property type="match status" value="1"/>
</dbReference>
<organism evidence="7 8">
    <name type="scientific">Edaphobacter modestus</name>
    <dbReference type="NCBI Taxonomy" id="388466"/>
    <lineage>
        <taxon>Bacteria</taxon>
        <taxon>Pseudomonadati</taxon>
        <taxon>Acidobacteriota</taxon>
        <taxon>Terriglobia</taxon>
        <taxon>Terriglobales</taxon>
        <taxon>Acidobacteriaceae</taxon>
        <taxon>Edaphobacter</taxon>
    </lineage>
</organism>
<evidence type="ECO:0000256" key="2">
    <source>
        <dbReference type="ARBA" id="ARBA00022723"/>
    </source>
</evidence>
<gene>
    <name evidence="7" type="ORF">BDD14_2910</name>
</gene>
<dbReference type="GO" id="GO:0046872">
    <property type="term" value="F:metal ion binding"/>
    <property type="evidence" value="ECO:0007669"/>
    <property type="project" value="UniProtKB-KW"/>
</dbReference>
<dbReference type="SUPFAM" id="SSF50952">
    <property type="entry name" value="Soluble quinoprotein glucose dehydrogenase"/>
    <property type="match status" value="1"/>
</dbReference>
<keyword evidence="2 4" id="KW-0479">Metal-binding</keyword>
<feature type="domain" description="Cytochrome c" evidence="6">
    <location>
        <begin position="105"/>
        <end position="183"/>
    </location>
</feature>
<reference evidence="7 8" key="1">
    <citation type="submission" date="2019-02" db="EMBL/GenBank/DDBJ databases">
        <title>Genomic Encyclopedia of Archaeal and Bacterial Type Strains, Phase II (KMG-II): from individual species to whole genera.</title>
        <authorList>
            <person name="Goeker M."/>
        </authorList>
    </citation>
    <scope>NUCLEOTIDE SEQUENCE [LARGE SCALE GENOMIC DNA]</scope>
    <source>
        <strain evidence="7 8">DSM 18101</strain>
    </source>
</reference>
<dbReference type="PROSITE" id="PS51007">
    <property type="entry name" value="CYTC"/>
    <property type="match status" value="1"/>
</dbReference>
<dbReference type="PANTHER" id="PTHR19328">
    <property type="entry name" value="HEDGEHOG-INTERACTING PROTEIN"/>
    <property type="match status" value="1"/>
</dbReference>
<dbReference type="Proteomes" id="UP000292958">
    <property type="component" value="Unassembled WGS sequence"/>
</dbReference>
<evidence type="ECO:0000256" key="4">
    <source>
        <dbReference type="PROSITE-ProRule" id="PRU00433"/>
    </source>
</evidence>
<evidence type="ECO:0000259" key="6">
    <source>
        <dbReference type="PROSITE" id="PS51007"/>
    </source>
</evidence>
<keyword evidence="8" id="KW-1185">Reference proteome</keyword>
<protein>
    <submittedName>
        <fullName evidence="7">Glucose/arabinose dehydrogenase</fullName>
    </submittedName>
</protein>
<dbReference type="AlphaFoldDB" id="A0A4Q7YUT5"/>
<dbReference type="InterPro" id="IPR036909">
    <property type="entry name" value="Cyt_c-like_dom_sf"/>
</dbReference>
<comment type="caution">
    <text evidence="7">The sequence shown here is derived from an EMBL/GenBank/DDBJ whole genome shotgun (WGS) entry which is preliminary data.</text>
</comment>
<dbReference type="Pfam" id="PF07995">
    <property type="entry name" value="GSDH"/>
    <property type="match status" value="1"/>
</dbReference>
<evidence type="ECO:0000313" key="7">
    <source>
        <dbReference type="EMBL" id="RZU41388.1"/>
    </source>
</evidence>
<accession>A0A4Q7YUT5</accession>
<evidence type="ECO:0000313" key="8">
    <source>
        <dbReference type="Proteomes" id="UP000292958"/>
    </source>
</evidence>
<evidence type="ECO:0000256" key="5">
    <source>
        <dbReference type="SAM" id="MobiDB-lite"/>
    </source>
</evidence>
<evidence type="ECO:0000256" key="3">
    <source>
        <dbReference type="ARBA" id="ARBA00023004"/>
    </source>
</evidence>
<dbReference type="Gene3D" id="1.10.760.10">
    <property type="entry name" value="Cytochrome c-like domain"/>
    <property type="match status" value="1"/>
</dbReference>
<dbReference type="EMBL" id="SHKW01000001">
    <property type="protein sequence ID" value="RZU41388.1"/>
    <property type="molecule type" value="Genomic_DNA"/>
</dbReference>
<dbReference type="GO" id="GO:0009055">
    <property type="term" value="F:electron transfer activity"/>
    <property type="evidence" value="ECO:0007669"/>
    <property type="project" value="InterPro"/>
</dbReference>
<evidence type="ECO:0000256" key="1">
    <source>
        <dbReference type="ARBA" id="ARBA00022617"/>
    </source>
</evidence>
<dbReference type="InterPro" id="IPR012938">
    <property type="entry name" value="Glc/Sorbosone_DH"/>
</dbReference>
<sequence>MEKYFQNICSIFGPNASCPVLLGKVKRDVSVTFGLPEWSDIKTAINSICRLRFHDEEGRLNSRKSISTLAFAVFATVTSLSAQDANFHNAPASSVTVENPHTAQADAEAGGTVYQQKCAACHGPTAKGAGNIPALATGATQSAKAGEVFWYITRGDLANGMPSWATLPEEQRWQVVSYLKYLGGPNAKALTPAPSEATASTAKFEAPAPKPPFTDFRYEDPGKTRKITVADLPQPYATESAGNPPKLVPRPEGVWPKALPGFKVEQYATGLENPRLIRTAPNGDAFVAETAKGQIRVFRGITADGKPEMTSVFATGLNKPFGIAFYPQGPNPKWIYIGNLDSVVRFPYKNGDVKASAEPEHIADIPGGRGHTTRDVRFSLDGKKMWVSVGSGSNVDDPDTNPAEKNRADVLEFNPDGSGMHIYAYGIRNCVGEEVNPITGELWCSVNERDALGDNLVPDYITSVKPGGFYGWPWWYMGAHQDPRHAGKHPELKDKAIVPDVLLNPHNASLQITFYNGKQFPAEYSGDIFASEHGSWNRSARVGYEVIRVPLHQTGHATGEYEDFLTGFVLPSGDVWGRPVGVTTAKDGSLLVTDDGSNSVWRVSYTGK</sequence>
<dbReference type="SUPFAM" id="SSF46626">
    <property type="entry name" value="Cytochrome c"/>
    <property type="match status" value="1"/>
</dbReference>
<dbReference type="OrthoDB" id="9770043at2"/>
<dbReference type="PANTHER" id="PTHR19328:SF53">
    <property type="entry name" value="MEMBRANE PROTEIN"/>
    <property type="match status" value="1"/>
</dbReference>
<keyword evidence="3 4" id="KW-0408">Iron</keyword>
<dbReference type="InterPro" id="IPR011041">
    <property type="entry name" value="Quinoprot_gluc/sorb_DH_b-prop"/>
</dbReference>
<dbReference type="GO" id="GO:0020037">
    <property type="term" value="F:heme binding"/>
    <property type="evidence" value="ECO:0007669"/>
    <property type="project" value="InterPro"/>
</dbReference>
<dbReference type="Gene3D" id="2.120.10.30">
    <property type="entry name" value="TolB, C-terminal domain"/>
    <property type="match status" value="1"/>
</dbReference>